<evidence type="ECO:0000259" key="2">
    <source>
        <dbReference type="Pfam" id="PF23324"/>
    </source>
</evidence>
<dbReference type="PANTHER" id="PTHR34272:SF1">
    <property type="entry name" value="EXPRESSED PROTEIN"/>
    <property type="match status" value="1"/>
</dbReference>
<protein>
    <submittedName>
        <fullName evidence="4">Uncharacterized protein LOC111007768</fullName>
    </submittedName>
</protein>
<accession>A0A6J1C462</accession>
<dbReference type="Pfam" id="PF23324">
    <property type="entry name" value="DUF7086"/>
    <property type="match status" value="1"/>
</dbReference>
<proteinExistence type="predicted"/>
<feature type="region of interest" description="Disordered" evidence="1">
    <location>
        <begin position="39"/>
        <end position="112"/>
    </location>
</feature>
<evidence type="ECO:0000313" key="4">
    <source>
        <dbReference type="RefSeq" id="XP_022135937.1"/>
    </source>
</evidence>
<feature type="domain" description="DUF7086" evidence="2">
    <location>
        <begin position="139"/>
        <end position="273"/>
    </location>
</feature>
<dbReference type="RefSeq" id="XP_022135937.1">
    <property type="nucleotide sequence ID" value="XM_022280245.1"/>
</dbReference>
<name>A0A6J1C462_MOMCH</name>
<feature type="unsure residue" description="E or Q" evidence="4">
    <location>
        <position position="14"/>
    </location>
</feature>
<feature type="compositionally biased region" description="Basic residues" evidence="1">
    <location>
        <begin position="77"/>
        <end position="91"/>
    </location>
</feature>
<evidence type="ECO:0000313" key="3">
    <source>
        <dbReference type="Proteomes" id="UP000504603"/>
    </source>
</evidence>
<feature type="compositionally biased region" description="Low complexity" evidence="1">
    <location>
        <begin position="46"/>
        <end position="75"/>
    </location>
</feature>
<dbReference type="KEGG" id="mcha:111007768"/>
<sequence length="282" mass="32681">MKFPPFNSHNLDVELSLRPPSAVDYSAAELIMQQEEVSLPPPLEPQPETLDLSTPLSTTTNQIMHSSTSSRNSQSLRVRRPRARARVRVRARASPSPRRAREPASPVVRQRRSRVELKNTPIKPPYPWSTEHQAVVHDLNYLRENQILTITGDVRCDRCEKQYTIEYDLMTKFEEIASFIEKNKATLHDRAPESWTNPNFLDCKLCGEENCVRPTIPEGDNKNINWLFLLLGQMIGRLKLEHLKYFCAYTNNHRTGAKNRLVYLTYLTLCKQLQPSMELFHR</sequence>
<dbReference type="PANTHER" id="PTHR34272">
    <property type="entry name" value="EXPRESSED PROTEIN"/>
    <property type="match status" value="1"/>
</dbReference>
<reference evidence="4" key="1">
    <citation type="submission" date="2025-08" db="UniProtKB">
        <authorList>
            <consortium name="RefSeq"/>
        </authorList>
    </citation>
    <scope>IDENTIFICATION</scope>
    <source>
        <strain evidence="4">OHB3-1</strain>
    </source>
</reference>
<dbReference type="InterPro" id="IPR055513">
    <property type="entry name" value="DUF7086"/>
</dbReference>
<dbReference type="Proteomes" id="UP000504603">
    <property type="component" value="Unplaced"/>
</dbReference>
<organism evidence="3 4">
    <name type="scientific">Momordica charantia</name>
    <name type="common">Bitter gourd</name>
    <name type="synonym">Balsam pear</name>
    <dbReference type="NCBI Taxonomy" id="3673"/>
    <lineage>
        <taxon>Eukaryota</taxon>
        <taxon>Viridiplantae</taxon>
        <taxon>Streptophyta</taxon>
        <taxon>Embryophyta</taxon>
        <taxon>Tracheophyta</taxon>
        <taxon>Spermatophyta</taxon>
        <taxon>Magnoliopsida</taxon>
        <taxon>eudicotyledons</taxon>
        <taxon>Gunneridae</taxon>
        <taxon>Pentapetalae</taxon>
        <taxon>rosids</taxon>
        <taxon>fabids</taxon>
        <taxon>Cucurbitales</taxon>
        <taxon>Cucurbitaceae</taxon>
        <taxon>Momordiceae</taxon>
        <taxon>Momordica</taxon>
    </lineage>
</organism>
<feature type="compositionally biased region" description="Low complexity" evidence="1">
    <location>
        <begin position="92"/>
        <end position="108"/>
    </location>
</feature>
<keyword evidence="3" id="KW-1185">Reference proteome</keyword>
<dbReference type="AlphaFoldDB" id="A0A6J1C462"/>
<dbReference type="OrthoDB" id="1900495at2759"/>
<gene>
    <name evidence="4" type="primary">LOC111007768</name>
</gene>
<evidence type="ECO:0000256" key="1">
    <source>
        <dbReference type="SAM" id="MobiDB-lite"/>
    </source>
</evidence>